<feature type="transmembrane region" description="Helical" evidence="1">
    <location>
        <begin position="216"/>
        <end position="234"/>
    </location>
</feature>
<dbReference type="RefSeq" id="WP_009718735.1">
    <property type="nucleotide sequence ID" value="NZ_GG657754.1"/>
</dbReference>
<gene>
    <name evidence="2" type="ORF">SSOG_06649</name>
</gene>
<evidence type="ECO:0000313" key="2">
    <source>
        <dbReference type="EMBL" id="EFL26935.1"/>
    </source>
</evidence>
<feature type="transmembrane region" description="Helical" evidence="1">
    <location>
        <begin position="25"/>
        <end position="43"/>
    </location>
</feature>
<feature type="transmembrane region" description="Helical" evidence="1">
    <location>
        <begin position="246"/>
        <end position="266"/>
    </location>
</feature>
<feature type="transmembrane region" description="Helical" evidence="1">
    <location>
        <begin position="97"/>
        <end position="119"/>
    </location>
</feature>
<sequence>MSGTVTETTSTTRGLLWLAWRRHRAALTAGGALLLALAGYVLYQRAGMVALLHDRNIAGCRIWQNPCNGMRFAPHDAPSPLRDAYERLDAHRPPLLVTGWLLLAVPVLIGTFVGAPLLARELESGTYKMVWSQSASRTRWLAALLGVPLTAAVAGTTALSALFTWWWWPARDQFAHLDRYATVPFDAVGPAAVALTVLSFFLGAALGLLIARTLPAMAATLAVTAGLLTALGALRPHPRDGGFWWVQWTQAGLCLALAAALAAFCVRRIRRRPV</sequence>
<keyword evidence="1" id="KW-1133">Transmembrane helix</keyword>
<feature type="transmembrane region" description="Helical" evidence="1">
    <location>
        <begin position="140"/>
        <end position="168"/>
    </location>
</feature>
<dbReference type="Proteomes" id="UP000003963">
    <property type="component" value="Unassembled WGS sequence"/>
</dbReference>
<accession>D9WAJ4</accession>
<feature type="transmembrane region" description="Helical" evidence="1">
    <location>
        <begin position="188"/>
        <end position="209"/>
    </location>
</feature>
<keyword evidence="1" id="KW-0472">Membrane</keyword>
<proteinExistence type="predicted"/>
<dbReference type="AlphaFoldDB" id="D9WAJ4"/>
<dbReference type="HOGENOM" id="CLU_066229_0_0_11"/>
<organism evidence="2 3">
    <name type="scientific">Streptomyces himastatinicus ATCC 53653</name>
    <dbReference type="NCBI Taxonomy" id="457427"/>
    <lineage>
        <taxon>Bacteria</taxon>
        <taxon>Bacillati</taxon>
        <taxon>Actinomycetota</taxon>
        <taxon>Actinomycetes</taxon>
        <taxon>Kitasatosporales</taxon>
        <taxon>Streptomycetaceae</taxon>
        <taxon>Streptomyces</taxon>
        <taxon>Streptomyces violaceusniger group</taxon>
    </lineage>
</organism>
<evidence type="ECO:0000256" key="1">
    <source>
        <dbReference type="SAM" id="Phobius"/>
    </source>
</evidence>
<keyword evidence="1 2" id="KW-0812">Transmembrane</keyword>
<protein>
    <submittedName>
        <fullName evidence="2">Putative transmembrane transport protein</fullName>
    </submittedName>
</protein>
<dbReference type="STRING" id="457427.SSOG_06649"/>
<evidence type="ECO:0000313" key="3">
    <source>
        <dbReference type="Proteomes" id="UP000003963"/>
    </source>
</evidence>
<dbReference type="EMBL" id="GG657754">
    <property type="protein sequence ID" value="EFL26935.1"/>
    <property type="molecule type" value="Genomic_DNA"/>
</dbReference>
<reference evidence="2 3" key="1">
    <citation type="submission" date="2009-02" db="EMBL/GenBank/DDBJ databases">
        <title>Annotation of Streptomyces hygroscopicus strain ATCC 53653.</title>
        <authorList>
            <consortium name="The Broad Institute Genome Sequencing Platform"/>
            <consortium name="Broad Institute Microbial Sequencing Center"/>
            <person name="Fischbach M."/>
            <person name="Godfrey P."/>
            <person name="Ward D."/>
            <person name="Young S."/>
            <person name="Zeng Q."/>
            <person name="Koehrsen M."/>
            <person name="Alvarado L."/>
            <person name="Berlin A.M."/>
            <person name="Bochicchio J."/>
            <person name="Borenstein D."/>
            <person name="Chapman S.B."/>
            <person name="Chen Z."/>
            <person name="Engels R."/>
            <person name="Freedman E."/>
            <person name="Gellesch M."/>
            <person name="Goldberg J."/>
            <person name="Griggs A."/>
            <person name="Gujja S."/>
            <person name="Heilman E.R."/>
            <person name="Heiman D.I."/>
            <person name="Hepburn T.A."/>
            <person name="Howarth C."/>
            <person name="Jen D."/>
            <person name="Larson L."/>
            <person name="Lewis B."/>
            <person name="Mehta T."/>
            <person name="Park D."/>
            <person name="Pearson M."/>
            <person name="Richards J."/>
            <person name="Roberts A."/>
            <person name="Saif S."/>
            <person name="Shea T.D."/>
            <person name="Shenoy N."/>
            <person name="Sisk P."/>
            <person name="Stolte C."/>
            <person name="Sykes S.N."/>
            <person name="Thomson T."/>
            <person name="Walk T."/>
            <person name="White J."/>
            <person name="Yandava C."/>
            <person name="Straight P."/>
            <person name="Clardy J."/>
            <person name="Hung D."/>
            <person name="Kolter R."/>
            <person name="Mekalanos J."/>
            <person name="Walker S."/>
            <person name="Walsh C.T."/>
            <person name="Wieland-Brown L.C."/>
            <person name="Haas B."/>
            <person name="Nusbaum C."/>
            <person name="Birren B."/>
        </authorList>
    </citation>
    <scope>NUCLEOTIDE SEQUENCE [LARGE SCALE GENOMIC DNA]</scope>
    <source>
        <strain evidence="2 3">ATCC 53653</strain>
    </source>
</reference>
<dbReference type="OrthoDB" id="3579673at2"/>
<keyword evidence="3" id="KW-1185">Reference proteome</keyword>
<name>D9WAJ4_9ACTN</name>